<dbReference type="RefSeq" id="WP_260194256.1">
    <property type="nucleotide sequence ID" value="NZ_JAFFZE010000019.1"/>
</dbReference>
<keyword evidence="4" id="KW-1185">Reference proteome</keyword>
<proteinExistence type="predicted"/>
<gene>
    <name evidence="3" type="ORF">JT362_25220</name>
</gene>
<feature type="region of interest" description="Disordered" evidence="2">
    <location>
        <begin position="1"/>
        <end position="26"/>
    </location>
</feature>
<dbReference type="EMBL" id="JAFFZE010000019">
    <property type="protein sequence ID" value="MCT2586428.1"/>
    <property type="molecule type" value="Genomic_DNA"/>
</dbReference>
<evidence type="ECO:0000256" key="2">
    <source>
        <dbReference type="SAM" id="MobiDB-lite"/>
    </source>
</evidence>
<evidence type="ECO:0000256" key="1">
    <source>
        <dbReference type="SAM" id="Coils"/>
    </source>
</evidence>
<evidence type="ECO:0000313" key="3">
    <source>
        <dbReference type="EMBL" id="MCT2586428.1"/>
    </source>
</evidence>
<sequence>MTSPTRSRRSVRGAIMAPPDRGDYPQDPDYDKYLATNGLQGNPTLGHNAERLAAWVEWLLRPDLHDYDRTVIYNDGTKREEPGRVTKASQTPGRIEPADLPYESVIEGYYLWQFLNFMVAVSTQEVERPSSVLATSAAAIKNVWWLGDEYTTVLATHFPEDHWTGEAARKAYQFVGDLQRVANQLNKIAAEFHDVGPQYAVIIKSLRRNLDTAAGELVNAFEEKFHSKPEGISLDVMGVVLAGLAAGTVTYMTAGGVLPVVQAAVGAAWSETFMQATKGLRQEQRGTVGGFWWRDLVESYMRVQADNMADATAAVTELNRKVEDLIAQFDAAKIDEFVEEHSA</sequence>
<organism evidence="3 4">
    <name type="scientific">Actinophytocola gossypii</name>
    <dbReference type="NCBI Taxonomy" id="2812003"/>
    <lineage>
        <taxon>Bacteria</taxon>
        <taxon>Bacillati</taxon>
        <taxon>Actinomycetota</taxon>
        <taxon>Actinomycetes</taxon>
        <taxon>Pseudonocardiales</taxon>
        <taxon>Pseudonocardiaceae</taxon>
    </lineage>
</organism>
<reference evidence="3 4" key="1">
    <citation type="submission" date="2021-02" db="EMBL/GenBank/DDBJ databases">
        <title>Actinophytocola xerophila sp. nov., isolated from soil of cotton cropping field.</title>
        <authorList>
            <person name="Huang R."/>
            <person name="Chen X."/>
            <person name="Ge X."/>
            <person name="Liu W."/>
        </authorList>
    </citation>
    <scope>NUCLEOTIDE SEQUENCE [LARGE SCALE GENOMIC DNA]</scope>
    <source>
        <strain evidence="3 4">S1-96</strain>
    </source>
</reference>
<feature type="compositionally biased region" description="Basic residues" evidence="2">
    <location>
        <begin position="1"/>
        <end position="11"/>
    </location>
</feature>
<comment type="caution">
    <text evidence="3">The sequence shown here is derived from an EMBL/GenBank/DDBJ whole genome shotgun (WGS) entry which is preliminary data.</text>
</comment>
<protein>
    <submittedName>
        <fullName evidence="3">Uncharacterized protein</fullName>
    </submittedName>
</protein>
<keyword evidence="1" id="KW-0175">Coiled coil</keyword>
<dbReference type="Proteomes" id="UP001156441">
    <property type="component" value="Unassembled WGS sequence"/>
</dbReference>
<feature type="coiled-coil region" evidence="1">
    <location>
        <begin position="308"/>
        <end position="335"/>
    </location>
</feature>
<evidence type="ECO:0000313" key="4">
    <source>
        <dbReference type="Proteomes" id="UP001156441"/>
    </source>
</evidence>
<name>A0ABT2JFA3_9PSEU</name>
<accession>A0ABT2JFA3</accession>